<sequence>MMVAKDTQCRLHRNLDQFQNHTSVDSDAQALEEFQHLKTKEQELDSKDAIILHQFSRPKNGVPSLSPFCLKIETYLRMVDLPYQNYFDGKLSPQGKMPWMEYNHEQVSGSEFIVDFLEEKLGVNLNKNLTPQERAVSRAVTKMVEEHLYWTIAYCQWVDNLEETQKLLAMSGPLSDTLKWLLSHLNGSMVRREMYGHGIGRFSKEEVYALMEKDMRTLATLLGDKKYFMGSKMSTLDATVFGHLAQAMWTLPGTRPEQLIKGELINLAMFCERMRRRFWPEWFVEVEDLYYDGDSESSGGGSPTGLLDFGLFSRTDTLDDSDGSSHSAGHTHTNSPDSDHSLFDSDVGTGSDNDIQLKEEIMPDLELVLAGPLPRPCGPSGPLAVVVACPSASYCLGLVGQGQWKTPPPPPPPNTPLKPTPTSTEHPQQPPGQLLRPQNLHSAARLWDGYEADVRPLLQLIISQALKYARILTEQQQKGPTSKLLGPMEVVLKVLPKVLQGFWLPPPSTSFNMPSQQLSKMAVGVTKAVQDIQSRTRLGCGFYSTCALTTSDEPPVQPASPEPDSAVVSTPPCALTTCDEPPAQPASPEPDSAVVSTPPCALTTCDDSPAHTASPEPDSAVVSTLTTPSTCDEPPAQTASLEPNLAVVSTAPCALSTCDEPPAHTASPEPDSAVVSTLTTPSTCDEPPAQTASLEPNLAVVSTAPCALSTCDEPPAHTASPEPEPDSAVVSTPPCALTTFDEPPAHTASPEPDLAVVSTSLCGLTTSDEPPVHTAIQNIGN</sequence>
<accession>A0ACB7F819</accession>
<dbReference type="EMBL" id="CM024804">
    <property type="protein sequence ID" value="KAG8010306.1"/>
    <property type="molecule type" value="Genomic_DNA"/>
</dbReference>
<keyword evidence="2" id="KW-1185">Reference proteome</keyword>
<evidence type="ECO:0000313" key="1">
    <source>
        <dbReference type="EMBL" id="KAG8010306.1"/>
    </source>
</evidence>
<organism evidence="1 2">
    <name type="scientific">Nibea albiflora</name>
    <name type="common">Yellow drum</name>
    <name type="synonym">Corvina albiflora</name>
    <dbReference type="NCBI Taxonomy" id="240163"/>
    <lineage>
        <taxon>Eukaryota</taxon>
        <taxon>Metazoa</taxon>
        <taxon>Chordata</taxon>
        <taxon>Craniata</taxon>
        <taxon>Vertebrata</taxon>
        <taxon>Euteleostomi</taxon>
        <taxon>Actinopterygii</taxon>
        <taxon>Neopterygii</taxon>
        <taxon>Teleostei</taxon>
        <taxon>Neoteleostei</taxon>
        <taxon>Acanthomorphata</taxon>
        <taxon>Eupercaria</taxon>
        <taxon>Sciaenidae</taxon>
        <taxon>Nibea</taxon>
    </lineage>
</organism>
<gene>
    <name evidence="1" type="primary">FAXC.3</name>
    <name evidence="1" type="ORF">GBF38_014572</name>
</gene>
<proteinExistence type="predicted"/>
<dbReference type="Proteomes" id="UP000805704">
    <property type="component" value="Chromosome 16"/>
</dbReference>
<name>A0ACB7F819_NIBAL</name>
<comment type="caution">
    <text evidence="1">The sequence shown here is derived from an EMBL/GenBank/DDBJ whole genome shotgun (WGS) entry which is preliminary data.</text>
</comment>
<protein>
    <submittedName>
        <fullName evidence="1">Failed axon connections-like protein</fullName>
    </submittedName>
</protein>
<reference evidence="1" key="1">
    <citation type="submission" date="2020-04" db="EMBL/GenBank/DDBJ databases">
        <title>A chromosome-scale assembly and high-density genetic map of the yellow drum (Nibea albiflora) genome.</title>
        <authorList>
            <person name="Xu D."/>
            <person name="Zhang W."/>
            <person name="Chen R."/>
            <person name="Tan P."/>
            <person name="Wang L."/>
            <person name="Song H."/>
            <person name="Tian L."/>
            <person name="Zhu Q."/>
            <person name="Wang B."/>
        </authorList>
    </citation>
    <scope>NUCLEOTIDE SEQUENCE</scope>
    <source>
        <strain evidence="1">ZJHYS-2018</strain>
    </source>
</reference>
<evidence type="ECO:0000313" key="2">
    <source>
        <dbReference type="Proteomes" id="UP000805704"/>
    </source>
</evidence>